<dbReference type="EMBL" id="CM037161">
    <property type="protein sequence ID" value="KAH7854591.1"/>
    <property type="molecule type" value="Genomic_DNA"/>
</dbReference>
<comment type="caution">
    <text evidence="1">The sequence shown here is derived from an EMBL/GenBank/DDBJ whole genome shotgun (WGS) entry which is preliminary data.</text>
</comment>
<proteinExistence type="predicted"/>
<dbReference type="Proteomes" id="UP000828048">
    <property type="component" value="Chromosome 11"/>
</dbReference>
<name>A0ACB7YLV6_9ERIC</name>
<reference evidence="1 2" key="1">
    <citation type="journal article" date="2021" name="Hortic Res">
        <title>High-quality reference genome and annotation aids understanding of berry development for evergreen blueberry (Vaccinium darrowii).</title>
        <authorList>
            <person name="Yu J."/>
            <person name="Hulse-Kemp A.M."/>
            <person name="Babiker E."/>
            <person name="Staton M."/>
        </authorList>
    </citation>
    <scope>NUCLEOTIDE SEQUENCE [LARGE SCALE GENOMIC DNA]</scope>
    <source>
        <strain evidence="2">cv. NJ 8807/NJ 8810</strain>
        <tissue evidence="1">Young leaf</tissue>
    </source>
</reference>
<sequence length="173" mass="19551">MSLGQKGMVSTMTMRLSKMFGSHDNNLKVQNLTVLNNQQMRMAFTSCVRVPASHLRVLAPESSPNTDGIHISASTLVQIKNSVIRTVLSQTSTTIFVLSSLARWASIRLGINKAARVERIESKNEGELQLVGEPTGEYYDVVMFFRIMDILQDYDMTKKLEHTYKSIQYEEDT</sequence>
<organism evidence="1 2">
    <name type="scientific">Vaccinium darrowii</name>
    <dbReference type="NCBI Taxonomy" id="229202"/>
    <lineage>
        <taxon>Eukaryota</taxon>
        <taxon>Viridiplantae</taxon>
        <taxon>Streptophyta</taxon>
        <taxon>Embryophyta</taxon>
        <taxon>Tracheophyta</taxon>
        <taxon>Spermatophyta</taxon>
        <taxon>Magnoliopsida</taxon>
        <taxon>eudicotyledons</taxon>
        <taxon>Gunneridae</taxon>
        <taxon>Pentapetalae</taxon>
        <taxon>asterids</taxon>
        <taxon>Ericales</taxon>
        <taxon>Ericaceae</taxon>
        <taxon>Vaccinioideae</taxon>
        <taxon>Vaccinieae</taxon>
        <taxon>Vaccinium</taxon>
    </lineage>
</organism>
<protein>
    <submittedName>
        <fullName evidence="1">Uncharacterized protein</fullName>
    </submittedName>
</protein>
<keyword evidence="2" id="KW-1185">Reference proteome</keyword>
<evidence type="ECO:0000313" key="1">
    <source>
        <dbReference type="EMBL" id="KAH7854591.1"/>
    </source>
</evidence>
<evidence type="ECO:0000313" key="2">
    <source>
        <dbReference type="Proteomes" id="UP000828048"/>
    </source>
</evidence>
<accession>A0ACB7YLV6</accession>
<gene>
    <name evidence="1" type="ORF">Vadar_015709</name>
</gene>